<reference evidence="2 3" key="1">
    <citation type="submission" date="2018-05" db="EMBL/GenBank/DDBJ databases">
        <title>Genomic Encyclopedia of Type Strains, Phase IV (KMG-IV): sequencing the most valuable type-strain genomes for metagenomic binning, comparative biology and taxonomic classification.</title>
        <authorList>
            <person name="Goeker M."/>
        </authorList>
    </citation>
    <scope>NUCLEOTIDE SEQUENCE [LARGE SCALE GENOMIC DNA]</scope>
    <source>
        <strain evidence="2 3">DSM 44717</strain>
    </source>
</reference>
<dbReference type="Pfam" id="PF13508">
    <property type="entry name" value="Acetyltransf_7"/>
    <property type="match status" value="1"/>
</dbReference>
<dbReference type="SUPFAM" id="SSF55729">
    <property type="entry name" value="Acyl-CoA N-acyltransferases (Nat)"/>
    <property type="match status" value="1"/>
</dbReference>
<dbReference type="Gene3D" id="3.40.630.30">
    <property type="match status" value="1"/>
</dbReference>
<sequence length="249" mass="27336">MIRPDIRHSCVDAVTTYVATHLLRARESSASEASSWFRTDAPSDELNAVLRLGGELHREIERMRDHFDGVPTCWHFWREIDPPDLPELLARQNLTLFETEPLMVFADGDSTSPKAVDRRALARIEEVSGEIGLAEWAALWSGADATAALVAGLRQGWELGSTRYLLWREQGEVLGCAAVVTSAAGASIEHIVTRADHRGRGIGTALTQRALELALDTDPVRVVLTASPQGAGIYRRLGFVTVGHVDRYA</sequence>
<dbReference type="Proteomes" id="UP000246410">
    <property type="component" value="Unassembled WGS sequence"/>
</dbReference>
<dbReference type="EMBL" id="QGTL01000010">
    <property type="protein sequence ID" value="PWV71528.1"/>
    <property type="molecule type" value="Genomic_DNA"/>
</dbReference>
<dbReference type="AlphaFoldDB" id="A0A317NCX4"/>
<keyword evidence="3" id="KW-1185">Reference proteome</keyword>
<dbReference type="PROSITE" id="PS51186">
    <property type="entry name" value="GNAT"/>
    <property type="match status" value="1"/>
</dbReference>
<feature type="domain" description="N-acetyltransferase" evidence="1">
    <location>
        <begin position="122"/>
        <end position="249"/>
    </location>
</feature>
<protein>
    <submittedName>
        <fullName evidence="2">Acetyltransferase (GNAT) family protein</fullName>
    </submittedName>
</protein>
<evidence type="ECO:0000313" key="2">
    <source>
        <dbReference type="EMBL" id="PWV71528.1"/>
    </source>
</evidence>
<dbReference type="InterPro" id="IPR000182">
    <property type="entry name" value="GNAT_dom"/>
</dbReference>
<evidence type="ECO:0000259" key="1">
    <source>
        <dbReference type="PROSITE" id="PS51186"/>
    </source>
</evidence>
<keyword evidence="2" id="KW-0808">Transferase</keyword>
<evidence type="ECO:0000313" key="3">
    <source>
        <dbReference type="Proteomes" id="UP000246410"/>
    </source>
</evidence>
<comment type="caution">
    <text evidence="2">The sequence shown here is derived from an EMBL/GenBank/DDBJ whole genome shotgun (WGS) entry which is preliminary data.</text>
</comment>
<accession>A0A317NCX4</accession>
<gene>
    <name evidence="2" type="ORF">DFR69_11012</name>
</gene>
<dbReference type="GO" id="GO:0016747">
    <property type="term" value="F:acyltransferase activity, transferring groups other than amino-acyl groups"/>
    <property type="evidence" value="ECO:0007669"/>
    <property type="project" value="InterPro"/>
</dbReference>
<name>A0A317NCX4_9NOCA</name>
<dbReference type="CDD" id="cd04301">
    <property type="entry name" value="NAT_SF"/>
    <property type="match status" value="1"/>
</dbReference>
<proteinExistence type="predicted"/>
<dbReference type="RefSeq" id="WP_110039882.1">
    <property type="nucleotide sequence ID" value="NZ_QGTL01000010.1"/>
</dbReference>
<organism evidence="2 3">
    <name type="scientific">Nocardia neocaledoniensis</name>
    <dbReference type="NCBI Taxonomy" id="236511"/>
    <lineage>
        <taxon>Bacteria</taxon>
        <taxon>Bacillati</taxon>
        <taxon>Actinomycetota</taxon>
        <taxon>Actinomycetes</taxon>
        <taxon>Mycobacteriales</taxon>
        <taxon>Nocardiaceae</taxon>
        <taxon>Nocardia</taxon>
    </lineage>
</organism>
<dbReference type="InterPro" id="IPR016181">
    <property type="entry name" value="Acyl_CoA_acyltransferase"/>
</dbReference>